<gene>
    <name evidence="1" type="ORF">OPV22_005252</name>
</gene>
<dbReference type="Proteomes" id="UP001222027">
    <property type="component" value="Unassembled WGS sequence"/>
</dbReference>
<evidence type="ECO:0000313" key="1">
    <source>
        <dbReference type="EMBL" id="KAJ8504366.1"/>
    </source>
</evidence>
<organism evidence="1 2">
    <name type="scientific">Ensete ventricosum</name>
    <name type="common">Abyssinian banana</name>
    <name type="synonym">Musa ensete</name>
    <dbReference type="NCBI Taxonomy" id="4639"/>
    <lineage>
        <taxon>Eukaryota</taxon>
        <taxon>Viridiplantae</taxon>
        <taxon>Streptophyta</taxon>
        <taxon>Embryophyta</taxon>
        <taxon>Tracheophyta</taxon>
        <taxon>Spermatophyta</taxon>
        <taxon>Magnoliopsida</taxon>
        <taxon>Liliopsida</taxon>
        <taxon>Zingiberales</taxon>
        <taxon>Musaceae</taxon>
        <taxon>Ensete</taxon>
    </lineage>
</organism>
<dbReference type="AlphaFoldDB" id="A0AAV8RI35"/>
<keyword evidence="2" id="KW-1185">Reference proteome</keyword>
<dbReference type="EMBL" id="JAQQAF010000002">
    <property type="protein sequence ID" value="KAJ8504366.1"/>
    <property type="molecule type" value="Genomic_DNA"/>
</dbReference>
<accession>A0AAV8RI35</accession>
<name>A0AAV8RI35_ENSVE</name>
<proteinExistence type="predicted"/>
<reference evidence="1 2" key="1">
    <citation type="submission" date="2022-12" db="EMBL/GenBank/DDBJ databases">
        <title>Chromosome-scale assembly of the Ensete ventricosum genome.</title>
        <authorList>
            <person name="Dussert Y."/>
            <person name="Stocks J."/>
            <person name="Wendawek A."/>
            <person name="Woldeyes F."/>
            <person name="Nichols R.A."/>
            <person name="Borrell J.S."/>
        </authorList>
    </citation>
    <scope>NUCLEOTIDE SEQUENCE [LARGE SCALE GENOMIC DNA]</scope>
    <source>
        <strain evidence="2">cv. Maze</strain>
        <tissue evidence="1">Seeds</tissue>
    </source>
</reference>
<sequence length="78" mass="8836">MKFWCCLNAKNIFAKQSDLLSYVNCIIGSFAIYFPDALYSGPHSCLIVFVEGLETKSKCVGQRERLLVDFKQSLLIPN</sequence>
<evidence type="ECO:0000313" key="2">
    <source>
        <dbReference type="Proteomes" id="UP001222027"/>
    </source>
</evidence>
<protein>
    <submittedName>
        <fullName evidence="1">Uncharacterized protein</fullName>
    </submittedName>
</protein>
<comment type="caution">
    <text evidence="1">The sequence shown here is derived from an EMBL/GenBank/DDBJ whole genome shotgun (WGS) entry which is preliminary data.</text>
</comment>